<evidence type="ECO:0000256" key="1">
    <source>
        <dbReference type="SAM" id="MobiDB-lite"/>
    </source>
</evidence>
<reference evidence="2" key="1">
    <citation type="submission" date="2024-07" db="EMBL/GenBank/DDBJ databases">
        <title>Complete genome sequences of cellulolytic bacteria, Kitasatospora sp. CMC57 and Streptomyces sp. CMC78, isolated from Japanese agricultural soil.</title>
        <authorList>
            <person name="Hashimoto T."/>
            <person name="Ito M."/>
            <person name="Iwamoto M."/>
            <person name="Fukahori D."/>
            <person name="Shoda T."/>
            <person name="Sakoda M."/>
            <person name="Morohoshi T."/>
            <person name="Mitsuboshi M."/>
            <person name="Nishizawa T."/>
        </authorList>
    </citation>
    <scope>NUCLEOTIDE SEQUENCE</scope>
    <source>
        <strain evidence="2">CMC57</strain>
    </source>
</reference>
<protein>
    <submittedName>
        <fullName evidence="2">Uncharacterized protein</fullName>
    </submittedName>
</protein>
<proteinExistence type="predicted"/>
<gene>
    <name evidence="2" type="ORF">KCMC57_54620</name>
</gene>
<feature type="compositionally biased region" description="Basic residues" evidence="1">
    <location>
        <begin position="43"/>
        <end position="61"/>
    </location>
</feature>
<organism evidence="2">
    <name type="scientific">Kitasatospora sp. CMC57</name>
    <dbReference type="NCBI Taxonomy" id="3231513"/>
    <lineage>
        <taxon>Bacteria</taxon>
        <taxon>Bacillati</taxon>
        <taxon>Actinomycetota</taxon>
        <taxon>Actinomycetes</taxon>
        <taxon>Kitasatosporales</taxon>
        <taxon>Streptomycetaceae</taxon>
        <taxon>Kitasatospora</taxon>
    </lineage>
</organism>
<accession>A0AB33K5Z6</accession>
<name>A0AB33K5Z6_9ACTN</name>
<dbReference type="RefSeq" id="WP_407991245.1">
    <property type="nucleotide sequence ID" value="NZ_AP035881.2"/>
</dbReference>
<dbReference type="AlphaFoldDB" id="A0AB33K5Z6"/>
<dbReference type="EMBL" id="AP035881">
    <property type="protein sequence ID" value="BFP49094.1"/>
    <property type="molecule type" value="Genomic_DNA"/>
</dbReference>
<sequence>MSGFAVLATTIAGLYAETDDGSGSPQRVSGHEADRLATLPRHEPRRSRSVRRPRFTVRRTA</sequence>
<evidence type="ECO:0000313" key="2">
    <source>
        <dbReference type="EMBL" id="BFP49094.1"/>
    </source>
</evidence>
<feature type="region of interest" description="Disordered" evidence="1">
    <location>
        <begin position="16"/>
        <end position="61"/>
    </location>
</feature>